<dbReference type="PANTHER" id="PTHR37531">
    <property type="entry name" value="HEME EXPORTER PROTEIN D"/>
    <property type="match status" value="1"/>
</dbReference>
<dbReference type="GO" id="GO:0005886">
    <property type="term" value="C:plasma membrane"/>
    <property type="evidence" value="ECO:0007669"/>
    <property type="project" value="UniProtKB-SubCell"/>
</dbReference>
<dbReference type="GO" id="GO:1903607">
    <property type="term" value="P:cytochrome c biosynthetic process"/>
    <property type="evidence" value="ECO:0007669"/>
    <property type="project" value="TreeGrafter"/>
</dbReference>
<evidence type="ECO:0000256" key="11">
    <source>
        <dbReference type="ARBA" id="ARBA00023136"/>
    </source>
</evidence>
<accession>A0A3N4WCB2</accession>
<evidence type="ECO:0000256" key="12">
    <source>
        <dbReference type="RuleBase" id="RU363101"/>
    </source>
</evidence>
<keyword evidence="10 12" id="KW-1133">Transmembrane helix</keyword>
<evidence type="ECO:0000256" key="8">
    <source>
        <dbReference type="ARBA" id="ARBA00022692"/>
    </source>
</evidence>
<dbReference type="Pfam" id="PF04995">
    <property type="entry name" value="CcmD"/>
    <property type="match status" value="1"/>
</dbReference>
<reference evidence="13 14" key="1">
    <citation type="submission" date="2018-11" db="EMBL/GenBank/DDBJ databases">
        <title>Genomic Encyclopedia of Type Strains, Phase IV (KMG-IV): sequencing the most valuable type-strain genomes for metagenomic binning, comparative biology and taxonomic classification.</title>
        <authorList>
            <person name="Goeker M."/>
        </authorList>
    </citation>
    <scope>NUCLEOTIDE SEQUENCE [LARGE SCALE GENOMIC DNA]</scope>
    <source>
        <strain evidence="13 14">DSM 27238</strain>
    </source>
</reference>
<keyword evidence="14" id="KW-1185">Reference proteome</keyword>
<evidence type="ECO:0000256" key="2">
    <source>
        <dbReference type="ARBA" id="ARBA00004377"/>
    </source>
</evidence>
<evidence type="ECO:0000256" key="5">
    <source>
        <dbReference type="ARBA" id="ARBA00022448"/>
    </source>
</evidence>
<evidence type="ECO:0000256" key="7">
    <source>
        <dbReference type="ARBA" id="ARBA00022519"/>
    </source>
</evidence>
<comment type="similarity">
    <text evidence="3 12">Belongs to the CcmD/CycX/HelD family.</text>
</comment>
<sequence length="60" mass="7245">MTFQFDSMADFFAMGGYSFYVWFSYGITFLVCIFLVWQSKREIKQTLRLVKKELKREALK</sequence>
<evidence type="ECO:0000256" key="6">
    <source>
        <dbReference type="ARBA" id="ARBA00022475"/>
    </source>
</evidence>
<proteinExistence type="inferred from homology"/>
<dbReference type="GO" id="GO:0017004">
    <property type="term" value="P:cytochrome complex assembly"/>
    <property type="evidence" value="ECO:0007669"/>
    <property type="project" value="UniProtKB-KW"/>
</dbReference>
<evidence type="ECO:0000313" key="14">
    <source>
        <dbReference type="Proteomes" id="UP000281691"/>
    </source>
</evidence>
<feature type="transmembrane region" description="Helical" evidence="12">
    <location>
        <begin position="20"/>
        <end position="37"/>
    </location>
</feature>
<evidence type="ECO:0000256" key="1">
    <source>
        <dbReference type="ARBA" id="ARBA00002442"/>
    </source>
</evidence>
<dbReference type="InterPro" id="IPR052075">
    <property type="entry name" value="Heme_exporter_D"/>
</dbReference>
<keyword evidence="9 12" id="KW-0201">Cytochrome c-type biogenesis</keyword>
<dbReference type="OrthoDB" id="9815607at2"/>
<dbReference type="Proteomes" id="UP000281691">
    <property type="component" value="Unassembled WGS sequence"/>
</dbReference>
<evidence type="ECO:0000256" key="3">
    <source>
        <dbReference type="ARBA" id="ARBA00008741"/>
    </source>
</evidence>
<evidence type="ECO:0000256" key="4">
    <source>
        <dbReference type="ARBA" id="ARBA00016461"/>
    </source>
</evidence>
<keyword evidence="11 12" id="KW-0472">Membrane</keyword>
<organism evidence="13 14">
    <name type="scientific">Vespertiliibacter pulmonis</name>
    <dbReference type="NCBI Taxonomy" id="1443036"/>
    <lineage>
        <taxon>Bacteria</taxon>
        <taxon>Pseudomonadati</taxon>
        <taxon>Pseudomonadota</taxon>
        <taxon>Gammaproteobacteria</taxon>
        <taxon>Pasteurellales</taxon>
        <taxon>Pasteurellaceae</taxon>
        <taxon>Vespertiliibacter</taxon>
    </lineage>
</organism>
<keyword evidence="5 12" id="KW-0813">Transport</keyword>
<keyword evidence="6 12" id="KW-1003">Cell membrane</keyword>
<gene>
    <name evidence="13" type="ORF">EDC46_0881</name>
</gene>
<comment type="subcellular location">
    <subcellularLocation>
        <location evidence="2 12">Cell inner membrane</location>
        <topology evidence="2 12">Single-pass membrane protein</topology>
    </subcellularLocation>
</comment>
<keyword evidence="8 12" id="KW-0812">Transmembrane</keyword>
<dbReference type="RefSeq" id="WP_124211056.1">
    <property type="nucleotide sequence ID" value="NZ_CP016615.1"/>
</dbReference>
<dbReference type="InterPro" id="IPR007078">
    <property type="entry name" value="Haem_export_protD_CcmD"/>
</dbReference>
<dbReference type="NCBIfam" id="TIGR03141">
    <property type="entry name" value="cytochro_ccmD"/>
    <property type="match status" value="1"/>
</dbReference>
<comment type="caution">
    <text evidence="13">The sequence shown here is derived from an EMBL/GenBank/DDBJ whole genome shotgun (WGS) entry which is preliminary data.</text>
</comment>
<name>A0A3N4WCB2_9PAST</name>
<keyword evidence="7 12" id="KW-0997">Cell inner membrane</keyword>
<dbReference type="EMBL" id="RKQP01000002">
    <property type="protein sequence ID" value="RPE83680.1"/>
    <property type="molecule type" value="Genomic_DNA"/>
</dbReference>
<protein>
    <recommendedName>
        <fullName evidence="4 12">Heme exporter protein D</fullName>
    </recommendedName>
</protein>
<dbReference type="AlphaFoldDB" id="A0A3N4WCB2"/>
<evidence type="ECO:0000313" key="13">
    <source>
        <dbReference type="EMBL" id="RPE83680.1"/>
    </source>
</evidence>
<evidence type="ECO:0000256" key="9">
    <source>
        <dbReference type="ARBA" id="ARBA00022748"/>
    </source>
</evidence>
<dbReference type="PANTHER" id="PTHR37531:SF1">
    <property type="entry name" value="HEME EXPORTER PROTEIN D"/>
    <property type="match status" value="1"/>
</dbReference>
<evidence type="ECO:0000256" key="10">
    <source>
        <dbReference type="ARBA" id="ARBA00022989"/>
    </source>
</evidence>
<comment type="function">
    <text evidence="1 12">Required for the export of heme to the periplasm for the biogenesis of c-type cytochromes.</text>
</comment>
<dbReference type="GO" id="GO:0015886">
    <property type="term" value="P:heme transport"/>
    <property type="evidence" value="ECO:0007669"/>
    <property type="project" value="InterPro"/>
</dbReference>